<dbReference type="Proteomes" id="UP000001631">
    <property type="component" value="Unassembled WGS sequence"/>
</dbReference>
<feature type="compositionally biased region" description="Basic and acidic residues" evidence="1">
    <location>
        <begin position="37"/>
        <end position="48"/>
    </location>
</feature>
<accession>C0NV66</accession>
<dbReference type="InParanoid" id="C0NV66"/>
<dbReference type="AlphaFoldDB" id="C0NV66"/>
<evidence type="ECO:0000313" key="3">
    <source>
        <dbReference type="Proteomes" id="UP000001631"/>
    </source>
</evidence>
<dbReference type="GeneID" id="69039846"/>
<organism evidence="2 3">
    <name type="scientific">Ajellomyces capsulatus (strain G186AR / H82 / ATCC MYA-2454 / RMSCC 2432)</name>
    <name type="common">Darling's disease fungus</name>
    <name type="synonym">Histoplasma capsulatum</name>
    <dbReference type="NCBI Taxonomy" id="447093"/>
    <lineage>
        <taxon>Eukaryota</taxon>
        <taxon>Fungi</taxon>
        <taxon>Dikarya</taxon>
        <taxon>Ascomycota</taxon>
        <taxon>Pezizomycotina</taxon>
        <taxon>Eurotiomycetes</taxon>
        <taxon>Eurotiomycetidae</taxon>
        <taxon>Onygenales</taxon>
        <taxon>Ajellomycetaceae</taxon>
        <taxon>Histoplasma</taxon>
    </lineage>
</organism>
<reference evidence="2" key="1">
    <citation type="submission" date="2009-02" db="EMBL/GenBank/DDBJ databases">
        <title>The Genome Sequence of Ajellomyces capsulatus strain G186AR.</title>
        <authorList>
            <consortium name="The Broad Institute Genome Sequencing Platform"/>
            <person name="Champion M."/>
            <person name="Cuomo C."/>
            <person name="Ma L.-J."/>
            <person name="Henn M.R."/>
            <person name="Sil A."/>
            <person name="Goldman B."/>
            <person name="Young S.K."/>
            <person name="Kodira C.D."/>
            <person name="Zeng Q."/>
            <person name="Koehrsen M."/>
            <person name="Alvarado L."/>
            <person name="Berlin A."/>
            <person name="Borenstein D."/>
            <person name="Chen Z."/>
            <person name="Engels R."/>
            <person name="Freedman E."/>
            <person name="Gellesch M."/>
            <person name="Goldberg J."/>
            <person name="Griggs A."/>
            <person name="Gujja S."/>
            <person name="Heiman D."/>
            <person name="Hepburn T."/>
            <person name="Howarth C."/>
            <person name="Jen D."/>
            <person name="Larson L."/>
            <person name="Lewis B."/>
            <person name="Mehta T."/>
            <person name="Park D."/>
            <person name="Pearson M."/>
            <person name="Roberts A."/>
            <person name="Saif S."/>
            <person name="Shea T."/>
            <person name="Shenoy N."/>
            <person name="Sisk P."/>
            <person name="Stolte C."/>
            <person name="Sykes S."/>
            <person name="Walk T."/>
            <person name="White J."/>
            <person name="Yandava C."/>
            <person name="Klein B."/>
            <person name="McEwen J.G."/>
            <person name="Puccia R."/>
            <person name="Goldman G.H."/>
            <person name="Felipe M.S."/>
            <person name="Nino-Vega G."/>
            <person name="San-Blas G."/>
            <person name="Taylor J."/>
            <person name="Mendoza L."/>
            <person name="Galagan J."/>
            <person name="Nusbaum C."/>
            <person name="Birren B."/>
        </authorList>
    </citation>
    <scope>NUCLEOTIDE SEQUENCE</scope>
    <source>
        <strain evidence="2">G186AR</strain>
    </source>
</reference>
<proteinExistence type="predicted"/>
<gene>
    <name evidence="2" type="ORF">HCBG_06830</name>
</gene>
<sequence length="150" mass="16751">MNTPPSLSGIRDKGKTRGGEERRGEYGGIYASGRGGTRRDREDQRTTKESAWLMFRTVPRPTAGLQTRTRNWEDACFYTAPDSPSVWPKTSVATRALPLRTRPSPPPLPYQHRRPPALGLGRCSRCCFKRRRSLAPLGQSMVGVPRSEAP</sequence>
<feature type="compositionally biased region" description="Basic and acidic residues" evidence="1">
    <location>
        <begin position="10"/>
        <end position="25"/>
    </location>
</feature>
<dbReference type="RefSeq" id="XP_045285359.1">
    <property type="nucleotide sequence ID" value="XM_045433879.1"/>
</dbReference>
<feature type="region of interest" description="Disordered" evidence="1">
    <location>
        <begin position="1"/>
        <end position="48"/>
    </location>
</feature>
<dbReference type="HOGENOM" id="CLU_1739985_0_0_1"/>
<evidence type="ECO:0000313" key="2">
    <source>
        <dbReference type="EMBL" id="EEH04878.1"/>
    </source>
</evidence>
<evidence type="ECO:0000256" key="1">
    <source>
        <dbReference type="SAM" id="MobiDB-lite"/>
    </source>
</evidence>
<name>C0NV66_AJECG</name>
<protein>
    <submittedName>
        <fullName evidence="2">Uncharacterized protein</fullName>
    </submittedName>
</protein>
<dbReference type="EMBL" id="GG663372">
    <property type="protein sequence ID" value="EEH04878.1"/>
    <property type="molecule type" value="Genomic_DNA"/>
</dbReference>
<keyword evidence="3" id="KW-1185">Reference proteome</keyword>